<dbReference type="RefSeq" id="WP_083407891.1">
    <property type="nucleotide sequence ID" value="NZ_LT629971.1"/>
</dbReference>
<keyword evidence="5 17" id="KW-1003">Cell membrane</keyword>
<evidence type="ECO:0000313" key="21">
    <source>
        <dbReference type="Proteomes" id="UP000182915"/>
    </source>
</evidence>
<evidence type="ECO:0000256" key="14">
    <source>
        <dbReference type="ARBA" id="ARBA00024925"/>
    </source>
</evidence>
<comment type="function">
    <text evidence="17">Component of the F(0) channel, it forms part of the peripheral stalk, linking F(1) to F(0).</text>
</comment>
<evidence type="ECO:0000256" key="5">
    <source>
        <dbReference type="ARBA" id="ARBA00022475"/>
    </source>
</evidence>
<reference evidence="21" key="1">
    <citation type="submission" date="2016-10" db="EMBL/GenBank/DDBJ databases">
        <authorList>
            <person name="Varghese N."/>
            <person name="Submissions S."/>
        </authorList>
    </citation>
    <scope>NUCLEOTIDE SEQUENCE [LARGE SCALE GENOMIC DNA]</scope>
    <source>
        <strain evidence="21">DSM 45405</strain>
    </source>
</reference>
<keyword evidence="13 17" id="KW-0066">ATP synthesis</keyword>
<proteinExistence type="inferred from homology"/>
<evidence type="ECO:0000256" key="1">
    <source>
        <dbReference type="ARBA" id="ARBA00004162"/>
    </source>
</evidence>
<comment type="subcellular location">
    <subcellularLocation>
        <location evidence="18">Cell membrane</location>
        <topology evidence="18">Peripheral membrane protein</topology>
    </subcellularLocation>
    <subcellularLocation>
        <location evidence="1 17">Cell membrane</location>
        <topology evidence="1 17">Single-pass membrane protein</topology>
    </subcellularLocation>
</comment>
<keyword evidence="6 17" id="KW-0138">CF(0)</keyword>
<evidence type="ECO:0000256" key="11">
    <source>
        <dbReference type="ARBA" id="ARBA00023136"/>
    </source>
</evidence>
<evidence type="ECO:0000256" key="12">
    <source>
        <dbReference type="ARBA" id="ARBA00023268"/>
    </source>
</evidence>
<name>A0A1H6K5Y7_MYCRU</name>
<sequence>MSTFIGQLIGFALIVFLVVRFVVPPVRRMMANQKETVRRQLDESAEAKKRLDEATKAHEKAVERAKAEAGRVTEEAEADSKRILQQLRDQADAEVERIKQQGAQQVQLQRAQLIRQLRADLGRESVTRAGELVREFISDPQEQAATVDRFLDELDAMAPSEAVVEDRATSRLRSASRESLSALVKKFDDVTSGLKPDDLSTLADELASVVKLLSREHILTRHLADPSDNAQPKVALLERLIGGKVGDPALEVLKAAVSGRWSTNENLVDAVEHVARLALLVRAEGEDVAADVEEQLFRFGRVLDSEPRLATLLGDYTAPAEGRLTLLKNVLGSGAGVNKLTVQLLSQTIELLRGERADEAVLDLAELAVARRGEVVAHVSAAAELSDAQRTRLTEVLSRIYAHPVSVQLHINPELLGGLNIAVGDEVIDGTLSSKLAAAETKLPD</sequence>
<dbReference type="PANTHER" id="PTHR11910">
    <property type="entry name" value="ATP SYNTHASE DELTA CHAIN"/>
    <property type="match status" value="1"/>
</dbReference>
<keyword evidence="11 17" id="KW-0472">Membrane</keyword>
<dbReference type="STRING" id="370526.SAMN04489835_3090"/>
<evidence type="ECO:0000256" key="8">
    <source>
        <dbReference type="ARBA" id="ARBA00022781"/>
    </source>
</evidence>
<dbReference type="GO" id="GO:0046933">
    <property type="term" value="F:proton-transporting ATP synthase activity, rotational mechanism"/>
    <property type="evidence" value="ECO:0007669"/>
    <property type="project" value="UniProtKB-UniRule"/>
</dbReference>
<dbReference type="AlphaFoldDB" id="A0A1H6K5Y7"/>
<dbReference type="GO" id="GO:0045259">
    <property type="term" value="C:proton-transporting ATP synthase complex"/>
    <property type="evidence" value="ECO:0007669"/>
    <property type="project" value="UniProtKB-KW"/>
</dbReference>
<dbReference type="HAMAP" id="MF_01398">
    <property type="entry name" value="ATP_synth_b_bprime"/>
    <property type="match status" value="1"/>
</dbReference>
<dbReference type="SUPFAM" id="SSF81573">
    <property type="entry name" value="F1F0 ATP synthase subunit B, membrane domain"/>
    <property type="match status" value="1"/>
</dbReference>
<dbReference type="PRINTS" id="PR00125">
    <property type="entry name" value="ATPASEDELTA"/>
</dbReference>
<evidence type="ECO:0000256" key="10">
    <source>
        <dbReference type="ARBA" id="ARBA00023065"/>
    </source>
</evidence>
<dbReference type="CDD" id="cd06503">
    <property type="entry name" value="ATP-synt_Fo_b"/>
    <property type="match status" value="1"/>
</dbReference>
<keyword evidence="4 17" id="KW-0813">Transport</keyword>
<organism evidence="20 21">
    <name type="scientific">Mycolicibacterium rutilum</name>
    <name type="common">Mycobacterium rutilum</name>
    <dbReference type="NCBI Taxonomy" id="370526"/>
    <lineage>
        <taxon>Bacteria</taxon>
        <taxon>Bacillati</taxon>
        <taxon>Actinomycetota</taxon>
        <taxon>Actinomycetes</taxon>
        <taxon>Mycobacteriales</taxon>
        <taxon>Mycobacteriaceae</taxon>
        <taxon>Mycolicibacterium</taxon>
    </lineage>
</organism>
<feature type="transmembrane region" description="Helical" evidence="17">
    <location>
        <begin position="6"/>
        <end position="23"/>
    </location>
</feature>
<keyword evidence="18" id="KW-0139">CF(1)</keyword>
<dbReference type="NCBIfam" id="TIGR01144">
    <property type="entry name" value="ATP_synt_b"/>
    <property type="match status" value="1"/>
</dbReference>
<keyword evidence="10 17" id="KW-0406">Ion transport</keyword>
<keyword evidence="8 17" id="KW-0375">Hydrogen ion transport</keyword>
<dbReference type="Pfam" id="PF00430">
    <property type="entry name" value="ATP-synt_B"/>
    <property type="match status" value="1"/>
</dbReference>
<comment type="similarity">
    <text evidence="18">Belongs to the ATPase delta chain family.</text>
</comment>
<comment type="similarity">
    <text evidence="17">Belongs to the ATPase B chain family.</text>
</comment>
<dbReference type="GO" id="GO:0005886">
    <property type="term" value="C:plasma membrane"/>
    <property type="evidence" value="ECO:0007669"/>
    <property type="project" value="UniProtKB-SubCell"/>
</dbReference>
<dbReference type="HAMAP" id="MF_01416">
    <property type="entry name" value="ATP_synth_delta_bact"/>
    <property type="match status" value="1"/>
</dbReference>
<keyword evidence="9 17" id="KW-1133">Transmembrane helix</keyword>
<dbReference type="InterPro" id="IPR000711">
    <property type="entry name" value="ATPase_OSCP/dsu"/>
</dbReference>
<evidence type="ECO:0000313" key="20">
    <source>
        <dbReference type="EMBL" id="SEH70615.1"/>
    </source>
</evidence>
<comment type="subunit">
    <text evidence="16 17">F-type ATPases have 2 components, F(1) - the catalytic core - and F(0) - the membrane proton channel. F(1) has five subunits: alpha(3), beta(3), gamma(1), delta(1), epsilon(1). F(0) has three main subunits: a(1), b(2) and c(10-14). The alpha and beta chains form an alternating ring which encloses part of the gamma chain. F(1) is attached to F(0) by a central stalk formed by the gamma and epsilon chains, while a peripheral stalk is formed by the delta and b chains.</text>
</comment>
<keyword evidence="19" id="KW-0175">Coiled coil</keyword>
<comment type="function">
    <text evidence="14">This fusion protein includes a component of the F(0) channel (subunit b) and of the F(1) subunit (subunit delta). Two copies of subunit b and one of delta together form the peripheral 'stator' stalk which links F(1) to F(0).</text>
</comment>
<evidence type="ECO:0000256" key="15">
    <source>
        <dbReference type="ARBA" id="ARBA00025198"/>
    </source>
</evidence>
<dbReference type="EMBL" id="LT629971">
    <property type="protein sequence ID" value="SEH70615.1"/>
    <property type="molecule type" value="Genomic_DNA"/>
</dbReference>
<evidence type="ECO:0000256" key="13">
    <source>
        <dbReference type="ARBA" id="ARBA00023310"/>
    </source>
</evidence>
<dbReference type="InterPro" id="IPR005864">
    <property type="entry name" value="ATP_synth_F0_bsu_bac"/>
</dbReference>
<dbReference type="InterPro" id="IPR002146">
    <property type="entry name" value="ATP_synth_b/b'su_bac/chlpt"/>
</dbReference>
<evidence type="ECO:0000256" key="9">
    <source>
        <dbReference type="ARBA" id="ARBA00022989"/>
    </source>
</evidence>
<keyword evidence="21" id="KW-1185">Reference proteome</keyword>
<comment type="similarity">
    <text evidence="3">In the N-terminal section; belongs to the ATPase B chain family.</text>
</comment>
<protein>
    <recommendedName>
        <fullName evidence="17 18">Multifunctional fusion protein</fullName>
    </recommendedName>
    <domain>
        <recommendedName>
            <fullName evidence="17">ATP synthase subunit b</fullName>
        </recommendedName>
        <alternativeName>
            <fullName evidence="17">ATP synthase F(0) sector subunit b</fullName>
        </alternativeName>
        <alternativeName>
            <fullName evidence="17">ATPase subunit I</fullName>
        </alternativeName>
        <alternativeName>
            <fullName evidence="17">F-type ATPase subunit b</fullName>
            <shortName evidence="17">F-ATPase subunit b</shortName>
        </alternativeName>
    </domain>
    <domain>
        <recommendedName>
            <fullName evidence="18">ATP synthase subunit delta</fullName>
        </recommendedName>
        <alternativeName>
            <fullName evidence="18">ATP synthase F(1) sector subunit delta</fullName>
        </alternativeName>
        <alternativeName>
            <fullName evidence="18">F-type ATPase subunit delta</fullName>
            <shortName evidence="18">F-ATPase subunit delta</shortName>
        </alternativeName>
    </domain>
</protein>
<evidence type="ECO:0000256" key="2">
    <source>
        <dbReference type="ARBA" id="ARBA00010377"/>
    </source>
</evidence>
<evidence type="ECO:0000256" key="19">
    <source>
        <dbReference type="SAM" id="Coils"/>
    </source>
</evidence>
<dbReference type="Pfam" id="PF00213">
    <property type="entry name" value="OSCP"/>
    <property type="match status" value="1"/>
</dbReference>
<evidence type="ECO:0000256" key="3">
    <source>
        <dbReference type="ARBA" id="ARBA00010811"/>
    </source>
</evidence>
<accession>A0A1H6K5Y7</accession>
<keyword evidence="12" id="KW-0511">Multifunctional enzyme</keyword>
<comment type="similarity">
    <text evidence="2">In the C-terminal section; belongs to the ATPase delta chain family.</text>
</comment>
<dbReference type="Proteomes" id="UP000182915">
    <property type="component" value="Chromosome I"/>
</dbReference>
<comment type="function">
    <text evidence="18">This protein is part of the stalk that links CF(0) to CF(1). It either transmits conformational changes from CF(0) to CF(1) or is implicated in proton conduction.</text>
</comment>
<evidence type="ECO:0000256" key="18">
    <source>
        <dbReference type="HAMAP-Rule" id="MF_01416"/>
    </source>
</evidence>
<evidence type="ECO:0000256" key="6">
    <source>
        <dbReference type="ARBA" id="ARBA00022547"/>
    </source>
</evidence>
<comment type="function">
    <text evidence="15 17">F(1)F(0) ATP synthase produces ATP from ADP in the presence of a proton or sodium gradient. F-type ATPases consist of two structural domains, F(1) containing the extramembraneous catalytic core and F(0) containing the membrane proton channel, linked together by a central stalk and a peripheral stalk. During catalysis, ATP synthesis in the catalytic domain of F(1) is coupled via a rotary mechanism of the central stalk subunits to proton translocation.</text>
</comment>
<feature type="coiled-coil region" evidence="19">
    <location>
        <begin position="30"/>
        <end position="104"/>
    </location>
</feature>
<evidence type="ECO:0000256" key="7">
    <source>
        <dbReference type="ARBA" id="ARBA00022692"/>
    </source>
</evidence>
<evidence type="ECO:0000256" key="17">
    <source>
        <dbReference type="HAMAP-Rule" id="MF_01398"/>
    </source>
</evidence>
<keyword evidence="7 17" id="KW-0812">Transmembrane</keyword>
<evidence type="ECO:0000256" key="4">
    <source>
        <dbReference type="ARBA" id="ARBA00022448"/>
    </source>
</evidence>
<gene>
    <name evidence="17" type="primary">atpF</name>
    <name evidence="18" type="synonym">atpH</name>
    <name evidence="20" type="ORF">SAMN04489835_3090</name>
</gene>
<dbReference type="NCBIfam" id="NF009967">
    <property type="entry name" value="PRK13430.1"/>
    <property type="match status" value="1"/>
</dbReference>
<evidence type="ECO:0000256" key="16">
    <source>
        <dbReference type="ARBA" id="ARBA00025830"/>
    </source>
</evidence>
<dbReference type="OrthoDB" id="5242917at2"/>
<dbReference type="InterPro" id="IPR028987">
    <property type="entry name" value="ATP_synth_B-like_membr_sf"/>
</dbReference>
<dbReference type="NCBIfam" id="NF009961">
    <property type="entry name" value="PRK13428.1"/>
    <property type="match status" value="1"/>
</dbReference>